<sequence>MARSQDLFVACRPTVINMSQHGPYKCSSSPPITVSPSISVYHTQQNKRLVYTHARARTGFSLAVLCKNRKWLRDPHFCRRCFFRARPIAWLFTLPCLASPRLALPAFLPPRSHAMSRRTFFTEGDRKQGDGICGTSSKNTVERDERYEESAVIDEASDLTFVPKCYPASTEDVMRLKEFVDRHHHLCVLTGAGISTESGIPDYRSAEVGLYARSNRKPILYKEFCDSEAIRKRYWARNYIGWPRFSSLKPNITHEILKHLEYIGKVGCIVTQNVDNLHLKAGSKKVIELHGTAFRVMCLNCDHKISRHELQRVFQKFNPSMIATTQMIRPDGDVELSQAQVEGFNVPACDNCSGILKPDIVFFGDNVSHEKVQNVKDNVENLDALLILGTTLSTFSAYRIVLQAIDAKKPIAIVNIGETRADKCINLKVEGRCGDILPKIWQLNISKDCIR</sequence>
<dbReference type="Gene3D" id="3.30.1600.10">
    <property type="entry name" value="SIR2/SIRT2 'Small Domain"/>
    <property type="match status" value="1"/>
</dbReference>
<evidence type="ECO:0000313" key="5">
    <source>
        <dbReference type="EMBL" id="EGI64040.1"/>
    </source>
</evidence>
<dbReference type="SUPFAM" id="SSF52467">
    <property type="entry name" value="DHS-like NAD/FAD-binding domain"/>
    <property type="match status" value="1"/>
</dbReference>
<dbReference type="Gene3D" id="3.40.50.1220">
    <property type="entry name" value="TPP-binding domain"/>
    <property type="match status" value="1"/>
</dbReference>
<keyword evidence="3" id="KW-0862">Zinc</keyword>
<feature type="domain" description="Deacetylase sirtuin-type" evidence="4">
    <location>
        <begin position="169"/>
        <end position="451"/>
    </location>
</feature>
<dbReference type="InterPro" id="IPR026591">
    <property type="entry name" value="Sirtuin_cat_small_dom_sf"/>
</dbReference>
<dbReference type="PANTHER" id="PTHR11085:SF10">
    <property type="entry name" value="NAD-DEPENDENT PROTEIN DEACYLASE SIRTUIN-5, MITOCHONDRIAL-RELATED"/>
    <property type="match status" value="1"/>
</dbReference>
<dbReference type="OrthoDB" id="424302at2759"/>
<protein>
    <submittedName>
        <fullName evidence="5">NAD-dependent ADP-ribosyltransferase sirtuin-4</fullName>
    </submittedName>
</protein>
<dbReference type="STRING" id="103372.F4WPE5"/>
<dbReference type="AlphaFoldDB" id="F4WPE5"/>
<evidence type="ECO:0000259" key="4">
    <source>
        <dbReference type="PROSITE" id="PS50305"/>
    </source>
</evidence>
<dbReference type="InterPro" id="IPR050134">
    <property type="entry name" value="NAD-dep_sirtuin_deacylases"/>
</dbReference>
<dbReference type="eggNOG" id="KOG2683">
    <property type="taxonomic scope" value="Eukaryota"/>
</dbReference>
<feature type="binding site" evidence="3">
    <location>
        <position position="349"/>
    </location>
    <ligand>
        <name>Zn(2+)</name>
        <dbReference type="ChEBI" id="CHEBI:29105"/>
    </ligand>
</feature>
<dbReference type="PROSITE" id="PS50305">
    <property type="entry name" value="SIRTUIN"/>
    <property type="match status" value="1"/>
</dbReference>
<reference evidence="5" key="1">
    <citation type="submission" date="2011-02" db="EMBL/GenBank/DDBJ databases">
        <title>The genome of the leaf-cutting ant Acromyrmex echinatior suggests key adaptations to social evolution and fungus farming.</title>
        <authorList>
            <person name="Nygaard S."/>
            <person name="Zhang G."/>
        </authorList>
    </citation>
    <scope>NUCLEOTIDE SEQUENCE</scope>
</reference>
<keyword evidence="1 5" id="KW-0808">Transferase</keyword>
<dbReference type="EMBL" id="GL888243">
    <property type="protein sequence ID" value="EGI64040.1"/>
    <property type="molecule type" value="Genomic_DNA"/>
</dbReference>
<evidence type="ECO:0000256" key="2">
    <source>
        <dbReference type="ARBA" id="ARBA00023027"/>
    </source>
</evidence>
<organism evidence="6">
    <name type="scientific">Acromyrmex echinatior</name>
    <name type="common">Panamanian leafcutter ant</name>
    <name type="synonym">Acromyrmex octospinosus echinatior</name>
    <dbReference type="NCBI Taxonomy" id="103372"/>
    <lineage>
        <taxon>Eukaryota</taxon>
        <taxon>Metazoa</taxon>
        <taxon>Ecdysozoa</taxon>
        <taxon>Arthropoda</taxon>
        <taxon>Hexapoda</taxon>
        <taxon>Insecta</taxon>
        <taxon>Pterygota</taxon>
        <taxon>Neoptera</taxon>
        <taxon>Endopterygota</taxon>
        <taxon>Hymenoptera</taxon>
        <taxon>Apocrita</taxon>
        <taxon>Aculeata</taxon>
        <taxon>Formicoidea</taxon>
        <taxon>Formicidae</taxon>
        <taxon>Myrmicinae</taxon>
        <taxon>Acromyrmex</taxon>
    </lineage>
</organism>
<feature type="binding site" evidence="3">
    <location>
        <position position="352"/>
    </location>
    <ligand>
        <name>Zn(2+)</name>
        <dbReference type="ChEBI" id="CHEBI:29105"/>
    </ligand>
</feature>
<feature type="active site" description="Proton acceptor" evidence="3">
    <location>
        <position position="290"/>
    </location>
</feature>
<keyword evidence="3" id="KW-0479">Metal-binding</keyword>
<name>F4WPE5_ACREC</name>
<dbReference type="InterPro" id="IPR026590">
    <property type="entry name" value="Ssirtuin_cat_dom"/>
</dbReference>
<dbReference type="GO" id="GO:0070403">
    <property type="term" value="F:NAD+ binding"/>
    <property type="evidence" value="ECO:0007669"/>
    <property type="project" value="InterPro"/>
</dbReference>
<feature type="binding site" evidence="3">
    <location>
        <position position="301"/>
    </location>
    <ligand>
        <name>Zn(2+)</name>
        <dbReference type="ChEBI" id="CHEBI:29105"/>
    </ligand>
</feature>
<feature type="binding site" evidence="3">
    <location>
        <position position="298"/>
    </location>
    <ligand>
        <name>Zn(2+)</name>
        <dbReference type="ChEBI" id="CHEBI:29105"/>
    </ligand>
</feature>
<evidence type="ECO:0000256" key="3">
    <source>
        <dbReference type="PROSITE-ProRule" id="PRU00236"/>
    </source>
</evidence>
<dbReference type="InterPro" id="IPR003000">
    <property type="entry name" value="Sirtuin"/>
</dbReference>
<dbReference type="FunCoup" id="F4WPE5">
    <property type="interactions" value="1259"/>
</dbReference>
<dbReference type="GO" id="GO:0017136">
    <property type="term" value="F:histone deacetylase activity, NAD-dependent"/>
    <property type="evidence" value="ECO:0007669"/>
    <property type="project" value="TreeGrafter"/>
</dbReference>
<dbReference type="GO" id="GO:0005759">
    <property type="term" value="C:mitochondrial matrix"/>
    <property type="evidence" value="ECO:0007669"/>
    <property type="project" value="TreeGrafter"/>
</dbReference>
<dbReference type="NCBIfam" id="NF003738">
    <property type="entry name" value="PRK05333.1"/>
    <property type="match status" value="1"/>
</dbReference>
<gene>
    <name evidence="5" type="ORF">G5I_07622</name>
</gene>
<dbReference type="Proteomes" id="UP000007755">
    <property type="component" value="Unassembled WGS sequence"/>
</dbReference>
<dbReference type="Pfam" id="PF02146">
    <property type="entry name" value="SIR2"/>
    <property type="match status" value="1"/>
</dbReference>
<dbReference type="PANTHER" id="PTHR11085">
    <property type="entry name" value="NAD-DEPENDENT PROTEIN DEACYLASE SIRTUIN-5, MITOCHONDRIAL-RELATED"/>
    <property type="match status" value="1"/>
</dbReference>
<keyword evidence="2" id="KW-0520">NAD</keyword>
<keyword evidence="6" id="KW-1185">Reference proteome</keyword>
<dbReference type="InterPro" id="IPR029035">
    <property type="entry name" value="DHS-like_NAD/FAD-binding_dom"/>
</dbReference>
<accession>F4WPE5</accession>
<evidence type="ECO:0000313" key="6">
    <source>
        <dbReference type="Proteomes" id="UP000007755"/>
    </source>
</evidence>
<evidence type="ECO:0000256" key="1">
    <source>
        <dbReference type="ARBA" id="ARBA00022679"/>
    </source>
</evidence>
<dbReference type="InParanoid" id="F4WPE5"/>
<proteinExistence type="predicted"/>
<dbReference type="GO" id="GO:0046872">
    <property type="term" value="F:metal ion binding"/>
    <property type="evidence" value="ECO:0007669"/>
    <property type="project" value="UniProtKB-KW"/>
</dbReference>